<keyword evidence="3" id="KW-1185">Reference proteome</keyword>
<name>A0A6G4WJZ1_9HYPH</name>
<sequence>MRQEEYRDKADSLFDILFLLGLPIWILIIRLDGWWYRRELNPQKRQAQAPIQ</sequence>
<dbReference type="Proteomes" id="UP001642900">
    <property type="component" value="Unassembled WGS sequence"/>
</dbReference>
<feature type="transmembrane region" description="Helical" evidence="1">
    <location>
        <begin position="12"/>
        <end position="31"/>
    </location>
</feature>
<evidence type="ECO:0000313" key="3">
    <source>
        <dbReference type="Proteomes" id="UP001642900"/>
    </source>
</evidence>
<accession>A0A6G4WJZ1</accession>
<dbReference type="AlphaFoldDB" id="A0A6G4WJZ1"/>
<protein>
    <submittedName>
        <fullName evidence="2">Uncharacterized protein</fullName>
    </submittedName>
</protein>
<reference evidence="2 3" key="1">
    <citation type="submission" date="2020-02" db="EMBL/GenBank/DDBJ databases">
        <title>Genome sequence of strain CCNWXJ40-4.</title>
        <authorList>
            <person name="Gao J."/>
            <person name="Sun J."/>
        </authorList>
    </citation>
    <scope>NUCLEOTIDE SEQUENCE [LARGE SCALE GENOMIC DNA]</scope>
    <source>
        <strain evidence="2 3">CCNWXJ 40-4</strain>
    </source>
</reference>
<proteinExistence type="predicted"/>
<keyword evidence="1" id="KW-0812">Transmembrane</keyword>
<gene>
    <name evidence="2" type="ORF">G6N73_29000</name>
</gene>
<dbReference type="EMBL" id="JAAKZF010000078">
    <property type="protein sequence ID" value="NGO55081.1"/>
    <property type="molecule type" value="Genomic_DNA"/>
</dbReference>
<comment type="caution">
    <text evidence="2">The sequence shown here is derived from an EMBL/GenBank/DDBJ whole genome shotgun (WGS) entry which is preliminary data.</text>
</comment>
<keyword evidence="1" id="KW-1133">Transmembrane helix</keyword>
<dbReference type="RefSeq" id="WP_165033444.1">
    <property type="nucleotide sequence ID" value="NZ_JAAKZF010000078.1"/>
</dbReference>
<evidence type="ECO:0000256" key="1">
    <source>
        <dbReference type="SAM" id="Phobius"/>
    </source>
</evidence>
<evidence type="ECO:0000313" key="2">
    <source>
        <dbReference type="EMBL" id="NGO55081.1"/>
    </source>
</evidence>
<keyword evidence="1" id="KW-0472">Membrane</keyword>
<organism evidence="2 3">
    <name type="scientific">Allomesorhizobium camelthorni</name>
    <dbReference type="NCBI Taxonomy" id="475069"/>
    <lineage>
        <taxon>Bacteria</taxon>
        <taxon>Pseudomonadati</taxon>
        <taxon>Pseudomonadota</taxon>
        <taxon>Alphaproteobacteria</taxon>
        <taxon>Hyphomicrobiales</taxon>
        <taxon>Phyllobacteriaceae</taxon>
        <taxon>Allomesorhizobium</taxon>
    </lineage>
</organism>